<evidence type="ECO:0000313" key="2">
    <source>
        <dbReference type="EMBL" id="KAI1233239.1"/>
    </source>
</evidence>
<dbReference type="EMBL" id="JADDUC010000670">
    <property type="protein sequence ID" value="KAG0112921.1"/>
    <property type="molecule type" value="Genomic_DNA"/>
</dbReference>
<feature type="non-terminal residue" evidence="1">
    <location>
        <position position="102"/>
    </location>
</feature>
<dbReference type="AlphaFoldDB" id="A0A835TLL7"/>
<comment type="caution">
    <text evidence="1">The sequence shown here is derived from an EMBL/GenBank/DDBJ whole genome shotgun (WGS) entry which is preliminary data.</text>
</comment>
<evidence type="ECO:0000313" key="3">
    <source>
        <dbReference type="Proteomes" id="UP000618051"/>
    </source>
</evidence>
<name>A0A835TLL7_9PASS</name>
<reference evidence="2" key="3">
    <citation type="submission" date="2022-01" db="EMBL/GenBank/DDBJ databases">
        <authorList>
            <person name="Rubenstein D.R."/>
        </authorList>
    </citation>
    <scope>NUCLEOTIDE SEQUENCE</scope>
    <source>
        <strain evidence="2">SS15</strain>
        <tissue evidence="2">Liver</tissue>
    </source>
</reference>
<proteinExistence type="predicted"/>
<organism evidence="1">
    <name type="scientific">Lamprotornis superbus</name>
    <dbReference type="NCBI Taxonomy" id="245042"/>
    <lineage>
        <taxon>Eukaryota</taxon>
        <taxon>Metazoa</taxon>
        <taxon>Chordata</taxon>
        <taxon>Craniata</taxon>
        <taxon>Vertebrata</taxon>
        <taxon>Euteleostomi</taxon>
        <taxon>Archelosauria</taxon>
        <taxon>Archosauria</taxon>
        <taxon>Dinosauria</taxon>
        <taxon>Saurischia</taxon>
        <taxon>Theropoda</taxon>
        <taxon>Coelurosauria</taxon>
        <taxon>Aves</taxon>
        <taxon>Neognathae</taxon>
        <taxon>Neoaves</taxon>
        <taxon>Telluraves</taxon>
        <taxon>Australaves</taxon>
        <taxon>Passeriformes</taxon>
        <taxon>Sturnidae</taxon>
        <taxon>Lamprotornis</taxon>
    </lineage>
</organism>
<evidence type="ECO:0000313" key="1">
    <source>
        <dbReference type="EMBL" id="KAG0112921.1"/>
    </source>
</evidence>
<sequence length="102" mass="11413">TTSSTDKRCLTASAEKTIAEIELALTCKYVNRIDLSVGIVKCHVEYCVNGMISGKINCIFWNGYFYLSDPGKQLQDFIKLFADIIIKGCRPCYEILGHDPVT</sequence>
<protein>
    <submittedName>
        <fullName evidence="1">Uncharacterized protein</fullName>
    </submittedName>
</protein>
<gene>
    <name evidence="2" type="ORF">IHE44_0004839</name>
    <name evidence="1" type="ORF">IHE44_012958</name>
</gene>
<dbReference type="Proteomes" id="UP000618051">
    <property type="component" value="Unassembled WGS sequence"/>
</dbReference>
<dbReference type="EMBL" id="JADDUC020000019">
    <property type="protein sequence ID" value="KAI1233239.1"/>
    <property type="molecule type" value="Genomic_DNA"/>
</dbReference>
<feature type="non-terminal residue" evidence="1">
    <location>
        <position position="1"/>
    </location>
</feature>
<keyword evidence="3" id="KW-1185">Reference proteome</keyword>
<reference evidence="1" key="1">
    <citation type="submission" date="2020-10" db="EMBL/GenBank/DDBJ databases">
        <title>Feather gene expression reveals the developmental basis of iridescence in African starlings.</title>
        <authorList>
            <person name="Rubenstein D.R."/>
        </authorList>
    </citation>
    <scope>NUCLEOTIDE SEQUENCE</scope>
    <source>
        <strain evidence="1">SS15</strain>
        <tissue evidence="1">Liver</tissue>
    </source>
</reference>
<reference evidence="2 3" key="2">
    <citation type="journal article" date="2021" name="J. Hered.">
        <title>Feather Gene Expression Elucidates the Developmental Basis of Plumage Iridescence in African Starlings.</title>
        <authorList>
            <person name="Rubenstein D.R."/>
            <person name="Corvelo A."/>
            <person name="MacManes M.D."/>
            <person name="Maia R."/>
            <person name="Narzisi G."/>
            <person name="Rousaki A."/>
            <person name="Vandenabeele P."/>
            <person name="Shawkey M.D."/>
            <person name="Solomon J."/>
        </authorList>
    </citation>
    <scope>NUCLEOTIDE SEQUENCE [LARGE SCALE GENOMIC DNA]</scope>
    <source>
        <strain evidence="2">SS15</strain>
    </source>
</reference>
<accession>A0A835TLL7</accession>